<dbReference type="Proteomes" id="UP000001950">
    <property type="component" value="Chromosome 4"/>
</dbReference>
<feature type="compositionally biased region" description="Polar residues" evidence="1">
    <location>
        <begin position="508"/>
        <end position="522"/>
    </location>
</feature>
<gene>
    <name evidence="2" type="ORF">TA09360</name>
</gene>
<name>Q4UAD5_THEAN</name>
<keyword evidence="3" id="KW-1185">Reference proteome</keyword>
<feature type="compositionally biased region" description="Basic and acidic residues" evidence="1">
    <location>
        <begin position="206"/>
        <end position="217"/>
    </location>
</feature>
<feature type="compositionally biased region" description="Basic and acidic residues" evidence="1">
    <location>
        <begin position="313"/>
        <end position="330"/>
    </location>
</feature>
<dbReference type="KEGG" id="tan:TA09360"/>
<dbReference type="eggNOG" id="ENOG502QX4U">
    <property type="taxonomic scope" value="Eukaryota"/>
</dbReference>
<feature type="compositionally biased region" description="Basic residues" evidence="1">
    <location>
        <begin position="566"/>
        <end position="587"/>
    </location>
</feature>
<evidence type="ECO:0000313" key="2">
    <source>
        <dbReference type="EMBL" id="CAI76216.1"/>
    </source>
</evidence>
<evidence type="ECO:0000313" key="3">
    <source>
        <dbReference type="Proteomes" id="UP000001950"/>
    </source>
</evidence>
<feature type="region of interest" description="Disordered" evidence="1">
    <location>
        <begin position="171"/>
        <end position="233"/>
    </location>
</feature>
<feature type="compositionally biased region" description="Acidic residues" evidence="1">
    <location>
        <begin position="174"/>
        <end position="184"/>
    </location>
</feature>
<accession>Q4UAD5</accession>
<reference evidence="2 3" key="1">
    <citation type="journal article" date="2005" name="Science">
        <title>Genome of the host-cell transforming parasite Theileria annulata compared with T. parva.</title>
        <authorList>
            <person name="Pain A."/>
            <person name="Renauld H."/>
            <person name="Berriman M."/>
            <person name="Murphy L."/>
            <person name="Yeats C.A."/>
            <person name="Weir W."/>
            <person name="Kerhornou A."/>
            <person name="Aslett M."/>
            <person name="Bishop R."/>
            <person name="Bouchier C."/>
            <person name="Cochet M."/>
            <person name="Coulson R.M.R."/>
            <person name="Cronin A."/>
            <person name="de Villiers E.P."/>
            <person name="Fraser A."/>
            <person name="Fosker N."/>
            <person name="Gardner M."/>
            <person name="Goble A."/>
            <person name="Griffiths-Jones S."/>
            <person name="Harris D.E."/>
            <person name="Katzer F."/>
            <person name="Larke N."/>
            <person name="Lord A."/>
            <person name="Maser P."/>
            <person name="McKellar S."/>
            <person name="Mooney P."/>
            <person name="Morton F."/>
            <person name="Nene V."/>
            <person name="O'Neil S."/>
            <person name="Price C."/>
            <person name="Quail M.A."/>
            <person name="Rabbinowitsch E."/>
            <person name="Rawlings N.D."/>
            <person name="Rutter S."/>
            <person name="Saunders D."/>
            <person name="Seeger K."/>
            <person name="Shah T."/>
            <person name="Squares R."/>
            <person name="Squares S."/>
            <person name="Tivey A."/>
            <person name="Walker A.R."/>
            <person name="Woodward J."/>
            <person name="Dobbelaere D.A.E."/>
            <person name="Langsley G."/>
            <person name="Rajandream M.A."/>
            <person name="McKeever D."/>
            <person name="Shiels B."/>
            <person name="Tait A."/>
            <person name="Barrell B.G."/>
            <person name="Hall N."/>
        </authorList>
    </citation>
    <scope>NUCLEOTIDE SEQUENCE [LARGE SCALE GENOMIC DNA]</scope>
    <source>
        <strain evidence="3">Ankara</strain>
    </source>
</reference>
<dbReference type="OMA" id="MTHESSG"/>
<feature type="compositionally biased region" description="Acidic residues" evidence="1">
    <location>
        <begin position="603"/>
        <end position="615"/>
    </location>
</feature>
<dbReference type="GeneID" id="3863284"/>
<dbReference type="EMBL" id="CR940353">
    <property type="protein sequence ID" value="CAI76216.1"/>
    <property type="molecule type" value="Genomic_DNA"/>
</dbReference>
<proteinExistence type="predicted"/>
<feature type="compositionally biased region" description="Basic residues" evidence="1">
    <location>
        <begin position="541"/>
        <end position="552"/>
    </location>
</feature>
<protein>
    <submittedName>
        <fullName evidence="2">Uncharacterized protein</fullName>
    </submittedName>
</protein>
<dbReference type="AlphaFoldDB" id="Q4UAD5"/>
<sequence>MAYMYPINKIQIVSCILLFYSCMCNDQILELTNRNNPNVVIGHGSDHIGNYTAFVPWGHANVHTVTHNGIKIWKDDGSTPLLFVRFYELECPRIVIHCGKKGSEVYVHFELRSGCWKYLEQPTLGDDIVQLHGDTGATVDTVVTSGISTTSTTGTTKDIDMDEIHIERLVIGSDTDESDDEIYEDMSGVGNKETLQTTLETTGESTQHDFSQHDHSQADPAQEDSTQEDHTQQDPLYKNTEFQGVLLENPTYEGPSYENIPLDTEEGEYQELEYKYTSVYEQLRNRTENHGQRPESNYYDTISEHDYERVIGSDSEKQDENSDHESKTEDPIEFMTTDDELEDGTSGYERTLGGLAGSGTSGDDQGNTSDGRPTLPPRNRPRTDLREGELTAEMLTQLEDDVFGDSNTSRSSSREAVSGSSRSRSLLTSSTTSGSVSSTRSRTNSLRQSFKKYVYRPLSKIKSRLTSESSDYDDHIPSPTTPEDPIYHTTLPGTHEGDETHDTDMTHESSGYDTTGYEGSTNENKRDYENVDETGGTETGRRKKLKTHHKKDSGKGGKGSRISLKMFKKSIRKHKKKHKKSKDKKKKEKEPEDGPEVIQVELGSDDDDENPLLGD</sequence>
<feature type="compositionally biased region" description="Low complexity" evidence="1">
    <location>
        <begin position="406"/>
        <end position="445"/>
    </location>
</feature>
<feature type="compositionally biased region" description="Basic residues" evidence="1">
    <location>
        <begin position="449"/>
        <end position="463"/>
    </location>
</feature>
<dbReference type="InParanoid" id="Q4UAD5"/>
<feature type="compositionally biased region" description="Basic and acidic residues" evidence="1">
    <location>
        <begin position="495"/>
        <end position="507"/>
    </location>
</feature>
<evidence type="ECO:0000256" key="1">
    <source>
        <dbReference type="SAM" id="MobiDB-lite"/>
    </source>
</evidence>
<dbReference type="VEuPathDB" id="PiroplasmaDB:TA09360"/>
<feature type="region of interest" description="Disordered" evidence="1">
    <location>
        <begin position="313"/>
        <end position="615"/>
    </location>
</feature>
<dbReference type="RefSeq" id="XP_952841.1">
    <property type="nucleotide sequence ID" value="XM_947748.1"/>
</dbReference>
<organism evidence="2 3">
    <name type="scientific">Theileria annulata</name>
    <dbReference type="NCBI Taxonomy" id="5874"/>
    <lineage>
        <taxon>Eukaryota</taxon>
        <taxon>Sar</taxon>
        <taxon>Alveolata</taxon>
        <taxon>Apicomplexa</taxon>
        <taxon>Aconoidasida</taxon>
        <taxon>Piroplasmida</taxon>
        <taxon>Theileriidae</taxon>
        <taxon>Theileria</taxon>
    </lineage>
</organism>
<feature type="compositionally biased region" description="Low complexity" evidence="1">
    <location>
        <begin position="193"/>
        <end position="205"/>
    </location>
</feature>